<dbReference type="PANTHER" id="PTHR43420">
    <property type="entry name" value="ACETYLTRANSFERASE"/>
    <property type="match status" value="1"/>
</dbReference>
<dbReference type="Pfam" id="PF00583">
    <property type="entry name" value="Acetyltransf_1"/>
    <property type="match status" value="1"/>
</dbReference>
<proteinExistence type="predicted"/>
<dbReference type="EMBL" id="FOBI01000012">
    <property type="protein sequence ID" value="SEL48716.1"/>
    <property type="molecule type" value="Genomic_DNA"/>
</dbReference>
<dbReference type="STRING" id="641665.GCA_002104455_01061"/>
<evidence type="ECO:0000256" key="1">
    <source>
        <dbReference type="ARBA" id="ARBA00022679"/>
    </source>
</evidence>
<keyword evidence="1 4" id="KW-0808">Transferase</keyword>
<sequence length="169" mass="18970">MLLNVGFSASLTKLKLVILNSVKQGDIGKGVNIEVLENPEPELVSFLDEKIAEFNWAHWEVSERKPIAVKLTDENGQVIAGAAGRTFGDWLMINTLWVAESLRGQNVGSQLLTKMEQAAQARGCNKALLDTLNFQAKPFYEKQGYQVQWSQQGYPKTGCRYYMMKQLAQ</sequence>
<name>A0A1H7QLD6_9GAMM</name>
<dbReference type="RefSeq" id="WP_408607226.1">
    <property type="nucleotide sequence ID" value="NZ_FOBI01000012.1"/>
</dbReference>
<dbReference type="GO" id="GO:0016747">
    <property type="term" value="F:acyltransferase activity, transferring groups other than amino-acyl groups"/>
    <property type="evidence" value="ECO:0007669"/>
    <property type="project" value="InterPro"/>
</dbReference>
<keyword evidence="2" id="KW-0012">Acyltransferase</keyword>
<reference evidence="5" key="1">
    <citation type="submission" date="2016-10" db="EMBL/GenBank/DDBJ databases">
        <authorList>
            <person name="Varghese N."/>
            <person name="Submissions S."/>
        </authorList>
    </citation>
    <scope>NUCLEOTIDE SEQUENCE [LARGE SCALE GENOMIC DNA]</scope>
    <source>
        <strain evidence="5">CGMCC 1.9127</strain>
    </source>
</reference>
<dbReference type="InterPro" id="IPR016181">
    <property type="entry name" value="Acyl_CoA_acyltransferase"/>
</dbReference>
<dbReference type="InterPro" id="IPR000182">
    <property type="entry name" value="GNAT_dom"/>
</dbReference>
<dbReference type="CDD" id="cd04301">
    <property type="entry name" value="NAT_SF"/>
    <property type="match status" value="1"/>
</dbReference>
<keyword evidence="5" id="KW-1185">Reference proteome</keyword>
<protein>
    <submittedName>
        <fullName evidence="4">Acetyltransferase (GNAT) family protein</fullName>
    </submittedName>
</protein>
<organism evidence="4 5">
    <name type="scientific">Colwellia chukchiensis</name>
    <dbReference type="NCBI Taxonomy" id="641665"/>
    <lineage>
        <taxon>Bacteria</taxon>
        <taxon>Pseudomonadati</taxon>
        <taxon>Pseudomonadota</taxon>
        <taxon>Gammaproteobacteria</taxon>
        <taxon>Alteromonadales</taxon>
        <taxon>Colwelliaceae</taxon>
        <taxon>Colwellia</taxon>
    </lineage>
</organism>
<gene>
    <name evidence="4" type="ORF">SAMN05216262_11221</name>
</gene>
<dbReference type="Gene3D" id="3.40.630.30">
    <property type="match status" value="1"/>
</dbReference>
<accession>A0A1H7QLD6</accession>
<evidence type="ECO:0000259" key="3">
    <source>
        <dbReference type="PROSITE" id="PS51186"/>
    </source>
</evidence>
<evidence type="ECO:0000313" key="5">
    <source>
        <dbReference type="Proteomes" id="UP000199297"/>
    </source>
</evidence>
<evidence type="ECO:0000313" key="4">
    <source>
        <dbReference type="EMBL" id="SEL48716.1"/>
    </source>
</evidence>
<evidence type="ECO:0000256" key="2">
    <source>
        <dbReference type="ARBA" id="ARBA00023315"/>
    </source>
</evidence>
<dbReference type="AlphaFoldDB" id="A0A1H7QLD6"/>
<dbReference type="SUPFAM" id="SSF55729">
    <property type="entry name" value="Acyl-CoA N-acyltransferases (Nat)"/>
    <property type="match status" value="1"/>
</dbReference>
<dbReference type="Proteomes" id="UP000199297">
    <property type="component" value="Unassembled WGS sequence"/>
</dbReference>
<feature type="domain" description="N-acetyltransferase" evidence="3">
    <location>
        <begin position="33"/>
        <end position="168"/>
    </location>
</feature>
<dbReference type="PROSITE" id="PS51186">
    <property type="entry name" value="GNAT"/>
    <property type="match status" value="1"/>
</dbReference>
<dbReference type="InterPro" id="IPR050680">
    <property type="entry name" value="YpeA/RimI_acetyltransf"/>
</dbReference>
<dbReference type="PANTHER" id="PTHR43420:SF12">
    <property type="entry name" value="N-ACETYLTRANSFERASE DOMAIN-CONTAINING PROTEIN"/>
    <property type="match status" value="1"/>
</dbReference>